<evidence type="ECO:0000256" key="1">
    <source>
        <dbReference type="SAM" id="Phobius"/>
    </source>
</evidence>
<name>A0A2M4DDC7_ANODA</name>
<evidence type="ECO:0000313" key="2">
    <source>
        <dbReference type="EMBL" id="MBW75471.1"/>
    </source>
</evidence>
<keyword evidence="1" id="KW-1133">Transmembrane helix</keyword>
<keyword evidence="1" id="KW-0472">Membrane</keyword>
<reference evidence="2" key="1">
    <citation type="submission" date="2018-01" db="EMBL/GenBank/DDBJ databases">
        <title>An insight into the sialome of Amazonian anophelines.</title>
        <authorList>
            <person name="Ribeiro J.M."/>
            <person name="Scarpassa V."/>
            <person name="Calvo E."/>
        </authorList>
    </citation>
    <scope>NUCLEOTIDE SEQUENCE</scope>
</reference>
<sequence>MLFCVTVRHATIVISTNACTICFSYFLWGRTLQRYVPTLLGIDTEAQRQDVTVVLQQHRRLMAWIKHDSTDRMVR</sequence>
<dbReference type="EMBL" id="GGFL01011293">
    <property type="protein sequence ID" value="MBW75471.1"/>
    <property type="molecule type" value="Transcribed_RNA"/>
</dbReference>
<proteinExistence type="predicted"/>
<protein>
    <submittedName>
        <fullName evidence="2">Putative secreted protein</fullName>
    </submittedName>
</protein>
<feature type="transmembrane region" description="Helical" evidence="1">
    <location>
        <begin position="6"/>
        <end position="28"/>
    </location>
</feature>
<accession>A0A2M4DDC7</accession>
<keyword evidence="1" id="KW-0812">Transmembrane</keyword>
<organism evidence="2">
    <name type="scientific">Anopheles darlingi</name>
    <name type="common">Mosquito</name>
    <dbReference type="NCBI Taxonomy" id="43151"/>
    <lineage>
        <taxon>Eukaryota</taxon>
        <taxon>Metazoa</taxon>
        <taxon>Ecdysozoa</taxon>
        <taxon>Arthropoda</taxon>
        <taxon>Hexapoda</taxon>
        <taxon>Insecta</taxon>
        <taxon>Pterygota</taxon>
        <taxon>Neoptera</taxon>
        <taxon>Endopterygota</taxon>
        <taxon>Diptera</taxon>
        <taxon>Nematocera</taxon>
        <taxon>Culicoidea</taxon>
        <taxon>Culicidae</taxon>
        <taxon>Anophelinae</taxon>
        <taxon>Anopheles</taxon>
    </lineage>
</organism>
<dbReference type="AlphaFoldDB" id="A0A2M4DDC7"/>